<organism evidence="4 5">
    <name type="scientific">Nostoc minutum NIES-26</name>
    <dbReference type="NCBI Taxonomy" id="1844469"/>
    <lineage>
        <taxon>Bacteria</taxon>
        <taxon>Bacillati</taxon>
        <taxon>Cyanobacteriota</taxon>
        <taxon>Cyanophyceae</taxon>
        <taxon>Nostocales</taxon>
        <taxon>Nostocaceae</taxon>
        <taxon>Nostoc</taxon>
    </lineage>
</organism>
<feature type="repeat" description="WD" evidence="3">
    <location>
        <begin position="948"/>
        <end position="980"/>
    </location>
</feature>
<dbReference type="InterPro" id="IPR020472">
    <property type="entry name" value="WD40_PAC1"/>
</dbReference>
<dbReference type="Gene3D" id="3.40.50.300">
    <property type="entry name" value="P-loop containing nucleotide triphosphate hydrolases"/>
    <property type="match status" value="1"/>
</dbReference>
<feature type="repeat" description="WD" evidence="3">
    <location>
        <begin position="537"/>
        <end position="578"/>
    </location>
</feature>
<dbReference type="PRINTS" id="PR00320">
    <property type="entry name" value="GPROTEINBRPT"/>
</dbReference>
<dbReference type="AlphaFoldDB" id="A0A367QYH3"/>
<dbReference type="Pfam" id="PF00400">
    <property type="entry name" value="WD40"/>
    <property type="match status" value="14"/>
</dbReference>
<feature type="repeat" description="WD" evidence="3">
    <location>
        <begin position="742"/>
        <end position="783"/>
    </location>
</feature>
<feature type="repeat" description="WD" evidence="3">
    <location>
        <begin position="907"/>
        <end position="939"/>
    </location>
</feature>
<dbReference type="PROSITE" id="PS50294">
    <property type="entry name" value="WD_REPEATS_REGION"/>
    <property type="match status" value="13"/>
</dbReference>
<feature type="repeat" description="WD" evidence="3">
    <location>
        <begin position="700"/>
        <end position="741"/>
    </location>
</feature>
<reference evidence="4" key="1">
    <citation type="submission" date="2016-04" db="EMBL/GenBank/DDBJ databases">
        <authorList>
            <person name="Tabuchi Yagui T.R."/>
        </authorList>
    </citation>
    <scope>NUCLEOTIDE SEQUENCE [LARGE SCALE GENOMIC DNA]</scope>
    <source>
        <strain evidence="4">NIES-26</strain>
    </source>
</reference>
<dbReference type="SUPFAM" id="SSF50978">
    <property type="entry name" value="WD40 repeat-like"/>
    <property type="match status" value="2"/>
</dbReference>
<feature type="repeat" description="WD" evidence="3">
    <location>
        <begin position="865"/>
        <end position="899"/>
    </location>
</feature>
<keyword evidence="5" id="KW-1185">Reference proteome</keyword>
<feature type="repeat" description="WD" evidence="3">
    <location>
        <begin position="619"/>
        <end position="650"/>
    </location>
</feature>
<comment type="caution">
    <text evidence="4">The sequence shown here is derived from an EMBL/GenBank/DDBJ whole genome shotgun (WGS) entry which is preliminary data.</text>
</comment>
<sequence>MNTLSEPAYEYQLGGSLPINAPTYVRRQADSDLYEKLTKGEFCYVLNSRQMGKSSLRVQVMERLLSEGVACAVIDITAIGTADITPEQWYAGVIDTLVGSFNLYTTFDLNTWWEENGLLSPLQRLSKFIETVLLVEITEKTVIFIDEIDSILSLQFNLDDFFAVIRDCYNRRATQSDYARLVFALIGVSTPSDLIQDKRRTPFNIGSAIDLTGFQLSEAQPLAQGLAVVGNPEELIKAVLDWTGGQPFLTQKVCKLVLQYGKDIKKEEFIAQSVEHLVRSHIIENWEAHDEPEHLKTIRDRILHSGEQRTGRLLGLCQQILQQTEVVADNSPEQAELRLTGLVVKRDGKLRIYNRLYAEVFNQQWCDKELTKLRPYAEALNTWVGSKCQDESRLLRGQALQDAQTWSAGKSLSDLDYQFLAASQELEQREIQKRLELKTQKQITRIAIASLVCITGIAIFAAVKWREADWNQIQASTRFSNFQYTLNRNTFDALIEALKAGRQLNNSFWFKNNPQLQTQVMEVLSNAVYSVRESDRLEKHQNFVVQARFSPDGQTIATASFDNTAKLWNVDGQEILTLKGFNEPVVDVSFSPDGQTIATASKDGTAKLWSREGKFLLTLNQHKGAIWSVSFSSDGQTIATAGDDNKVTLWALDGHPLKTLEGHSGRIYSVSFSRDGKIATASKDKTVKLWNAQGNLIATLNQHQASVFCVSFSPDGQILASSSSDKTVILWDMNKKTRQAKLLRHADKVRSVVFSPDGQTIATASDDGTVKLWRSRDRLLLATLTGHKGPVNSVSFNPQGNILASAGDDKTVKLWQLNDWLTTFAGHSEPIYSVDISPKGNVIATASGDKTVKLWNLQGQELKTLKGHTLTVASVSFSPDGNLIATGSNDKTVRRWNLQGQEITPPFTGHTQDVTSISFSPDGNTIASASFDGTVKLWSREGKLLKNLQGERTPISSVDFSPDGKMIAYAGRYGKVQLWNSNGTSLRTWKADDISVHNILFSPDSKLIATSVEDNNTVKLWHLDGRLLNTLRGHTAGIWGLDFSLDNQMIATASDDGTVKIWTREGMLITTMIRHSRSVNSLKFSLNSRHLVTASSDGTALLWHVEKLSLKEFMERGCNWLGNYLKKNKNAANDICNEF</sequence>
<dbReference type="PANTHER" id="PTHR44019">
    <property type="entry name" value="WD REPEAT-CONTAINING PROTEIN 55"/>
    <property type="match status" value="1"/>
</dbReference>
<dbReference type="SMART" id="SM00320">
    <property type="entry name" value="WD40"/>
    <property type="match status" value="14"/>
</dbReference>
<dbReference type="Gene3D" id="2.130.10.10">
    <property type="entry name" value="YVTN repeat-like/Quinoprotein amine dehydrogenase"/>
    <property type="match status" value="6"/>
</dbReference>
<evidence type="ECO:0000313" key="5">
    <source>
        <dbReference type="Proteomes" id="UP000252107"/>
    </source>
</evidence>
<proteinExistence type="predicted"/>
<dbReference type="InterPro" id="IPR050505">
    <property type="entry name" value="WDR55/POC1"/>
</dbReference>
<dbReference type="PROSITE" id="PS50082">
    <property type="entry name" value="WD_REPEATS_2"/>
    <property type="match status" value="13"/>
</dbReference>
<dbReference type="Pfam" id="PF14516">
    <property type="entry name" value="AAA_35"/>
    <property type="match status" value="1"/>
</dbReference>
<dbReference type="InterPro" id="IPR027417">
    <property type="entry name" value="P-loop_NTPase"/>
</dbReference>
<dbReference type="InterPro" id="IPR001680">
    <property type="entry name" value="WD40_rpt"/>
</dbReference>
<name>A0A367QYH3_9NOSO</name>
<dbReference type="CDD" id="cd00200">
    <property type="entry name" value="WD40"/>
    <property type="match status" value="2"/>
</dbReference>
<keyword evidence="2" id="KW-0677">Repeat</keyword>
<dbReference type="EMBL" id="LXQD01000294">
    <property type="protein sequence ID" value="RCJ29266.1"/>
    <property type="molecule type" value="Genomic_DNA"/>
</dbReference>
<accession>A0A367QYH3</accession>
<dbReference type="SUPFAM" id="SSF52540">
    <property type="entry name" value="P-loop containing nucleoside triphosphate hydrolases"/>
    <property type="match status" value="1"/>
</dbReference>
<dbReference type="Proteomes" id="UP000252107">
    <property type="component" value="Unassembled WGS sequence"/>
</dbReference>
<evidence type="ECO:0000256" key="1">
    <source>
        <dbReference type="ARBA" id="ARBA00022574"/>
    </source>
</evidence>
<keyword evidence="1 3" id="KW-0853">WD repeat</keyword>
<dbReference type="PROSITE" id="PS00678">
    <property type="entry name" value="WD_REPEATS_1"/>
    <property type="match status" value="3"/>
</dbReference>
<feature type="repeat" description="WD" evidence="3">
    <location>
        <begin position="660"/>
        <end position="691"/>
    </location>
</feature>
<evidence type="ECO:0000256" key="3">
    <source>
        <dbReference type="PROSITE-ProRule" id="PRU00221"/>
    </source>
</evidence>
<feature type="repeat" description="WD" evidence="3">
    <location>
        <begin position="1031"/>
        <end position="1062"/>
    </location>
</feature>
<feature type="repeat" description="WD" evidence="3">
    <location>
        <begin position="784"/>
        <end position="818"/>
    </location>
</feature>
<evidence type="ECO:0000256" key="2">
    <source>
        <dbReference type="ARBA" id="ARBA00022737"/>
    </source>
</evidence>
<dbReference type="InterPro" id="IPR019775">
    <property type="entry name" value="WD40_repeat_CS"/>
</dbReference>
<gene>
    <name evidence="4" type="ORF">A6770_22720</name>
</gene>
<protein>
    <submittedName>
        <fullName evidence="4">Uncharacterized protein</fullName>
    </submittedName>
</protein>
<dbReference type="InterPro" id="IPR015943">
    <property type="entry name" value="WD40/YVTN_repeat-like_dom_sf"/>
</dbReference>
<feature type="repeat" description="WD" evidence="3">
    <location>
        <begin position="578"/>
        <end position="610"/>
    </location>
</feature>
<dbReference type="PANTHER" id="PTHR44019:SF8">
    <property type="entry name" value="POC1 CENTRIOLAR PROTEIN HOMOLOG"/>
    <property type="match status" value="1"/>
</dbReference>
<evidence type="ECO:0000313" key="4">
    <source>
        <dbReference type="EMBL" id="RCJ29266.1"/>
    </source>
</evidence>
<dbReference type="InterPro" id="IPR036322">
    <property type="entry name" value="WD40_repeat_dom_sf"/>
</dbReference>
<feature type="repeat" description="WD" evidence="3">
    <location>
        <begin position="1072"/>
        <end position="1106"/>
    </location>
</feature>
<feature type="repeat" description="WD" evidence="3">
    <location>
        <begin position="824"/>
        <end position="865"/>
    </location>
</feature>